<evidence type="ECO:0000313" key="3">
    <source>
        <dbReference type="Proteomes" id="UP000789342"/>
    </source>
</evidence>
<dbReference type="OrthoDB" id="2401570at2759"/>
<proteinExistence type="predicted"/>
<protein>
    <submittedName>
        <fullName evidence="2">12236_t:CDS:1</fullName>
    </submittedName>
</protein>
<organism evidence="2 3">
    <name type="scientific">Acaulospora morrowiae</name>
    <dbReference type="NCBI Taxonomy" id="94023"/>
    <lineage>
        <taxon>Eukaryota</taxon>
        <taxon>Fungi</taxon>
        <taxon>Fungi incertae sedis</taxon>
        <taxon>Mucoromycota</taxon>
        <taxon>Glomeromycotina</taxon>
        <taxon>Glomeromycetes</taxon>
        <taxon>Diversisporales</taxon>
        <taxon>Acaulosporaceae</taxon>
        <taxon>Acaulospora</taxon>
    </lineage>
</organism>
<gene>
    <name evidence="2" type="ORF">AMORRO_LOCUS5625</name>
</gene>
<dbReference type="AlphaFoldDB" id="A0A9N9B192"/>
<reference evidence="2" key="1">
    <citation type="submission" date="2021-06" db="EMBL/GenBank/DDBJ databases">
        <authorList>
            <person name="Kallberg Y."/>
            <person name="Tangrot J."/>
            <person name="Rosling A."/>
        </authorList>
    </citation>
    <scope>NUCLEOTIDE SEQUENCE</scope>
    <source>
        <strain evidence="2">CL551</strain>
    </source>
</reference>
<feature type="region of interest" description="Disordered" evidence="1">
    <location>
        <begin position="195"/>
        <end position="215"/>
    </location>
</feature>
<comment type="caution">
    <text evidence="2">The sequence shown here is derived from an EMBL/GenBank/DDBJ whole genome shotgun (WGS) entry which is preliminary data.</text>
</comment>
<feature type="non-terminal residue" evidence="2">
    <location>
        <position position="419"/>
    </location>
</feature>
<evidence type="ECO:0000313" key="2">
    <source>
        <dbReference type="EMBL" id="CAG8552169.1"/>
    </source>
</evidence>
<keyword evidence="3" id="KW-1185">Reference proteome</keyword>
<dbReference type="EMBL" id="CAJVPV010003451">
    <property type="protein sequence ID" value="CAG8552169.1"/>
    <property type="molecule type" value="Genomic_DNA"/>
</dbReference>
<evidence type="ECO:0000256" key="1">
    <source>
        <dbReference type="SAM" id="MobiDB-lite"/>
    </source>
</evidence>
<dbReference type="Proteomes" id="UP000789342">
    <property type="component" value="Unassembled WGS sequence"/>
</dbReference>
<name>A0A9N9B192_9GLOM</name>
<accession>A0A9N9B192</accession>
<sequence length="419" mass="48005">HTLAARSSKAEVEICTVNKDGFPTGPTGCHGPNDPNYIIKIPVSDVFYDPAIPTIGCTPLPPPATLMRAVFIIDLYEIQRIVLLRSSPILRKRGERAQELFDNYKRQLILGHRKSLRLADIQDLGSTWYWPHRAQKILENDQPGPDYKSARDWEKNNDKTAKISIHFNNLTIMSVNGNTGKESYITGGTINVGALPRKSPRKRKSLNESQAELDEENMNPTKMWLLESSGRIVEKVIYDYARTLKHESCLHSIINDADMKARSIFRKEDWEEILSSNFKTVPKIKRSITDLMKKHLVTDLSSFQHIIFKSFPPTGTPYSNEQHFDLNYINLAYQDDWKEIGRKADGKFRLNDSLKLSKMLRNMFVQLAKKCDDDEQTIGKLQMIGMLHSGNRFQLLTLDVPKDIFVELSVLTFRKLLAK</sequence>